<evidence type="ECO:0000313" key="4">
    <source>
        <dbReference type="RefSeq" id="XP_010431403.1"/>
    </source>
</evidence>
<dbReference type="Pfam" id="PF12937">
    <property type="entry name" value="F-box-like"/>
    <property type="match status" value="1"/>
</dbReference>
<dbReference type="RefSeq" id="XP_010431403.1">
    <property type="nucleotide sequence ID" value="XM_010433101.2"/>
</dbReference>
<protein>
    <submittedName>
        <fullName evidence="4">F-box/LRR-repeat protein 21</fullName>
    </submittedName>
</protein>
<gene>
    <name evidence="4" type="primary">LOC104715714</name>
</gene>
<evidence type="ECO:0000259" key="2">
    <source>
        <dbReference type="PROSITE" id="PS50181"/>
    </source>
</evidence>
<dbReference type="CDD" id="cd22164">
    <property type="entry name" value="F-box_AtSKIP19-like"/>
    <property type="match status" value="1"/>
</dbReference>
<feature type="domain" description="F-box" evidence="2">
    <location>
        <begin position="20"/>
        <end position="67"/>
    </location>
</feature>
<dbReference type="PANTHER" id="PTHR38926">
    <property type="entry name" value="F-BOX DOMAIN CONTAINING PROTEIN, EXPRESSED"/>
    <property type="match status" value="1"/>
</dbReference>
<dbReference type="InterPro" id="IPR032675">
    <property type="entry name" value="LRR_dom_sf"/>
</dbReference>
<reference evidence="4" key="2">
    <citation type="submission" date="2025-08" db="UniProtKB">
        <authorList>
            <consortium name="RefSeq"/>
        </authorList>
    </citation>
    <scope>IDENTIFICATION</scope>
    <source>
        <tissue evidence="4">Leaf</tissue>
    </source>
</reference>
<dbReference type="SMART" id="SM00256">
    <property type="entry name" value="FBOX"/>
    <property type="match status" value="1"/>
</dbReference>
<evidence type="ECO:0000256" key="1">
    <source>
        <dbReference type="SAM" id="MobiDB-lite"/>
    </source>
</evidence>
<sequence length="311" mass="35205">MSASSSTLVPPLMMREEEEPRNWTELPSEVTSLILLRLGAVEILENAQKVCKPWRHICKDPSMWQKIDMRDLGNRRLKDLDFDTLCRHAVDLSQGGLLEINLEYFSSDSLLAYIADRSRNLRSLGIQMFFTPITNGGLVNAIAKLPLLETLEVSHTCFRLNLKAIGHACPQLKTLKLNSSGSGFNGFDEFDELGNYSPIHVKGDDDYALAIAESMPKLRHLQLLGDRLTETGLNAILDGCPHLEHLDLRKCYNIKLVGNLEKQCLERIKEFKGPDDSTADYPYDITFVNSDFDDSYFDYYDSDSDIVANYD</sequence>
<dbReference type="InterPro" id="IPR001810">
    <property type="entry name" value="F-box_dom"/>
</dbReference>
<dbReference type="PROSITE" id="PS50181">
    <property type="entry name" value="FBOX"/>
    <property type="match status" value="1"/>
</dbReference>
<dbReference type="PANTHER" id="PTHR38926:SF2">
    <property type="entry name" value="F-BOX_LRR-REPEAT PROTEIN 21-RELATED"/>
    <property type="match status" value="1"/>
</dbReference>
<name>A0ABM0TU08_CAMSA</name>
<dbReference type="Gene3D" id="3.80.10.10">
    <property type="entry name" value="Ribonuclease Inhibitor"/>
    <property type="match status" value="1"/>
</dbReference>
<evidence type="ECO:0000313" key="3">
    <source>
        <dbReference type="Proteomes" id="UP000694864"/>
    </source>
</evidence>
<organism evidence="3 4">
    <name type="scientific">Camelina sativa</name>
    <name type="common">False flax</name>
    <name type="synonym">Myagrum sativum</name>
    <dbReference type="NCBI Taxonomy" id="90675"/>
    <lineage>
        <taxon>Eukaryota</taxon>
        <taxon>Viridiplantae</taxon>
        <taxon>Streptophyta</taxon>
        <taxon>Embryophyta</taxon>
        <taxon>Tracheophyta</taxon>
        <taxon>Spermatophyta</taxon>
        <taxon>Magnoliopsida</taxon>
        <taxon>eudicotyledons</taxon>
        <taxon>Gunneridae</taxon>
        <taxon>Pentapetalae</taxon>
        <taxon>rosids</taxon>
        <taxon>malvids</taxon>
        <taxon>Brassicales</taxon>
        <taxon>Brassicaceae</taxon>
        <taxon>Camelineae</taxon>
        <taxon>Camelina</taxon>
    </lineage>
</organism>
<proteinExistence type="predicted"/>
<dbReference type="GeneID" id="104715714"/>
<reference evidence="3" key="1">
    <citation type="journal article" date="2014" name="Nat. Commun.">
        <title>The emerging biofuel crop Camelina sativa retains a highly undifferentiated hexaploid genome structure.</title>
        <authorList>
            <person name="Kagale S."/>
            <person name="Koh C."/>
            <person name="Nixon J."/>
            <person name="Bollina V."/>
            <person name="Clarke W.E."/>
            <person name="Tuteja R."/>
            <person name="Spillane C."/>
            <person name="Robinson S.J."/>
            <person name="Links M.G."/>
            <person name="Clarke C."/>
            <person name="Higgins E.E."/>
            <person name="Huebert T."/>
            <person name="Sharpe A.G."/>
            <person name="Parkin I.A."/>
        </authorList>
    </citation>
    <scope>NUCLEOTIDE SEQUENCE [LARGE SCALE GENOMIC DNA]</scope>
    <source>
        <strain evidence="3">cv. DH55</strain>
    </source>
</reference>
<accession>A0ABM0TU08</accession>
<dbReference type="SUPFAM" id="SSF52047">
    <property type="entry name" value="RNI-like"/>
    <property type="match status" value="1"/>
</dbReference>
<dbReference type="Proteomes" id="UP000694864">
    <property type="component" value="Chromosome 2"/>
</dbReference>
<feature type="region of interest" description="Disordered" evidence="1">
    <location>
        <begin position="1"/>
        <end position="20"/>
    </location>
</feature>
<keyword evidence="3" id="KW-1185">Reference proteome</keyword>